<dbReference type="Proteomes" id="UP000261380">
    <property type="component" value="Unplaced"/>
</dbReference>
<sequence length="128" mass="14367">MDEFSRWGAFTKHELLDKLNIPQLAPEQANILAGPITSLEIEKAISSLQSGKCPGADGYPVEFFKTLKGKISSLLQRVFNTSLEKSKLPDTMYMANIIVVPKKDKDPEQCSSYRPISLLVKTYIDLYL</sequence>
<dbReference type="AlphaFoldDB" id="A0A3B5LMA0"/>
<reference evidence="1" key="1">
    <citation type="submission" date="2025-08" db="UniProtKB">
        <authorList>
            <consortium name="Ensembl"/>
        </authorList>
    </citation>
    <scope>IDENTIFICATION</scope>
</reference>
<protein>
    <recommendedName>
        <fullName evidence="3">Reverse transcriptase domain-containing protein</fullName>
    </recommendedName>
</protein>
<dbReference type="PANTHER" id="PTHR19446">
    <property type="entry name" value="REVERSE TRANSCRIPTASES"/>
    <property type="match status" value="1"/>
</dbReference>
<dbReference type="Ensembl" id="ENSXCOT00000012230.1">
    <property type="protein sequence ID" value="ENSXCOP00000012092.1"/>
    <property type="gene ID" value="ENSXCOG00000009142.1"/>
</dbReference>
<evidence type="ECO:0000313" key="1">
    <source>
        <dbReference type="Ensembl" id="ENSXCOP00000012092.1"/>
    </source>
</evidence>
<evidence type="ECO:0000313" key="2">
    <source>
        <dbReference type="Proteomes" id="UP000261380"/>
    </source>
</evidence>
<dbReference type="GeneTree" id="ENSGT01120000274202"/>
<keyword evidence="2" id="KW-1185">Reference proteome</keyword>
<proteinExistence type="predicted"/>
<accession>A0A3B5LMA0</accession>
<organism evidence="1 2">
    <name type="scientific">Xiphophorus couchianus</name>
    <name type="common">Monterrey platyfish</name>
    <dbReference type="NCBI Taxonomy" id="32473"/>
    <lineage>
        <taxon>Eukaryota</taxon>
        <taxon>Metazoa</taxon>
        <taxon>Chordata</taxon>
        <taxon>Craniata</taxon>
        <taxon>Vertebrata</taxon>
        <taxon>Euteleostomi</taxon>
        <taxon>Actinopterygii</taxon>
        <taxon>Neopterygii</taxon>
        <taxon>Teleostei</taxon>
        <taxon>Neoteleostei</taxon>
        <taxon>Acanthomorphata</taxon>
        <taxon>Ovalentaria</taxon>
        <taxon>Atherinomorphae</taxon>
        <taxon>Cyprinodontiformes</taxon>
        <taxon>Poeciliidae</taxon>
        <taxon>Poeciliinae</taxon>
        <taxon>Xiphophorus</taxon>
    </lineage>
</organism>
<reference evidence="1" key="2">
    <citation type="submission" date="2025-09" db="UniProtKB">
        <authorList>
            <consortium name="Ensembl"/>
        </authorList>
    </citation>
    <scope>IDENTIFICATION</scope>
</reference>
<evidence type="ECO:0008006" key="3">
    <source>
        <dbReference type="Google" id="ProtNLM"/>
    </source>
</evidence>
<name>A0A3B5LMA0_9TELE</name>